<proteinExistence type="inferred from homology"/>
<dbReference type="InParanoid" id="D8QFS5"/>
<dbReference type="RefSeq" id="XP_003028081.1">
    <property type="nucleotide sequence ID" value="XM_003028035.1"/>
</dbReference>
<feature type="transmembrane region" description="Helical" evidence="7">
    <location>
        <begin position="550"/>
        <end position="574"/>
    </location>
</feature>
<organism evidence="11">
    <name type="scientific">Schizophyllum commune (strain H4-8 / FGSC 9210)</name>
    <name type="common">Split gill fungus</name>
    <dbReference type="NCBI Taxonomy" id="578458"/>
    <lineage>
        <taxon>Eukaryota</taxon>
        <taxon>Fungi</taxon>
        <taxon>Dikarya</taxon>
        <taxon>Basidiomycota</taxon>
        <taxon>Agaricomycotina</taxon>
        <taxon>Agaricomycetes</taxon>
        <taxon>Agaricomycetidae</taxon>
        <taxon>Agaricales</taxon>
        <taxon>Schizophyllaceae</taxon>
        <taxon>Schizophyllum</taxon>
    </lineage>
</organism>
<sequence>MKFAKYLEEAQTPEWKKAYIDYRALKKHISFLKRAQEGHAHPESSPDVLPPASSPATFNVVLSPVEPSQPNTIIHDTPVTSEPPEVPPKDGRVRTHDYAHIPQDEDDEIQTEARDHVASVESSYGTARSHFTSQASSLMRRVTARMPRPTRRGTAFSFHDALHRVPEPFTSAPSYAVLLTLLSPSELQFFYILDTERQKIEEFYLAREKELQERTSQLRGQLNELIDHRKLIETASRNSCTPSALPQSIRVRFSYFKPTSLPAAERSTATLVEQRDDADLEKGLPRLSGHKRDWSSSSSLSKRNVLDPDDFQHAKRCLKKAVTEHYRALELLQNYRILNLTGFRKALKKFQKVTRIQCSDLYLREKINTSAFSSDLNIKEMMAEMERLYAVCFAEGDKKRASARLRAATEQKTHHFSTFRTGLTIGISLPPLALGIYQGTKRVDFADFWMGDQISSLIFSLSNVYVIPCIYATEFDDDWRDRCMAESSEWPVLFAIGTIPLFIRAIQCAKRYFDTGKLIQLANAGKYALGIITYLLYFRWRYEDEWSGPYYIAYIIVAASYAVIACGWDFFMDWSILNPKAKTFMLRDELLYGKVYLYYIAIVYNIIGRFAWIFYIVEAGPDFLLRSFVVGLVEVTRRWVWNFYRLENEHIGNVDQYRATREIPLPYWLEEDIDPEEARRI</sequence>
<feature type="region of interest" description="Disordered" evidence="6">
    <location>
        <begin position="70"/>
        <end position="90"/>
    </location>
</feature>
<evidence type="ECO:0000256" key="3">
    <source>
        <dbReference type="ARBA" id="ARBA00022692"/>
    </source>
</evidence>
<evidence type="ECO:0000259" key="9">
    <source>
        <dbReference type="PROSITE" id="PS51382"/>
    </source>
</evidence>
<evidence type="ECO:0000256" key="7">
    <source>
        <dbReference type="SAM" id="Phobius"/>
    </source>
</evidence>
<keyword evidence="4 7" id="KW-1133">Transmembrane helix</keyword>
<feature type="region of interest" description="Disordered" evidence="6">
    <location>
        <begin position="36"/>
        <end position="55"/>
    </location>
</feature>
<dbReference type="PROSITE" id="PS51382">
    <property type="entry name" value="SPX"/>
    <property type="match status" value="1"/>
</dbReference>
<dbReference type="CDD" id="cd14475">
    <property type="entry name" value="SPX_SYG1_like"/>
    <property type="match status" value="1"/>
</dbReference>
<dbReference type="Pfam" id="PF03105">
    <property type="entry name" value="SPX"/>
    <property type="match status" value="1"/>
</dbReference>
<dbReference type="VEuPathDB" id="FungiDB:SCHCODRAFT_02602395"/>
<reference evidence="10 11" key="1">
    <citation type="journal article" date="2010" name="Nat. Biotechnol.">
        <title>Genome sequence of the model mushroom Schizophyllum commune.</title>
        <authorList>
            <person name="Ohm R.A."/>
            <person name="de Jong J.F."/>
            <person name="Lugones L.G."/>
            <person name="Aerts A."/>
            <person name="Kothe E."/>
            <person name="Stajich J.E."/>
            <person name="de Vries R.P."/>
            <person name="Record E."/>
            <person name="Levasseur A."/>
            <person name="Baker S.E."/>
            <person name="Bartholomew K.A."/>
            <person name="Coutinho P.M."/>
            <person name="Erdmann S."/>
            <person name="Fowler T.J."/>
            <person name="Gathman A.C."/>
            <person name="Lombard V."/>
            <person name="Henrissat B."/>
            <person name="Knabe N."/>
            <person name="Kuees U."/>
            <person name="Lilly W.W."/>
            <person name="Lindquist E."/>
            <person name="Lucas S."/>
            <person name="Magnuson J.K."/>
            <person name="Piumi F."/>
            <person name="Raudaskoski M."/>
            <person name="Salamov A."/>
            <person name="Schmutz J."/>
            <person name="Schwarze F.W.M.R."/>
            <person name="vanKuyk P.A."/>
            <person name="Horton J.S."/>
            <person name="Grigoriev I.V."/>
            <person name="Woesten H.A.B."/>
        </authorList>
    </citation>
    <scope>NUCLEOTIDE SEQUENCE [LARGE SCALE GENOMIC DNA]</scope>
    <source>
        <strain evidence="11">H4-8 / FGSC 9210</strain>
    </source>
</reference>
<dbReference type="GO" id="GO:0005886">
    <property type="term" value="C:plasma membrane"/>
    <property type="evidence" value="ECO:0007669"/>
    <property type="project" value="TreeGrafter"/>
</dbReference>
<feature type="domain" description="EXS" evidence="8">
    <location>
        <begin position="484"/>
        <end position="677"/>
    </location>
</feature>
<dbReference type="InterPro" id="IPR004331">
    <property type="entry name" value="SPX_dom"/>
</dbReference>
<feature type="compositionally biased region" description="Polar residues" evidence="6">
    <location>
        <begin position="120"/>
        <end position="137"/>
    </location>
</feature>
<evidence type="ECO:0008006" key="12">
    <source>
        <dbReference type="Google" id="ProtNLM"/>
    </source>
</evidence>
<evidence type="ECO:0000256" key="2">
    <source>
        <dbReference type="ARBA" id="ARBA00009665"/>
    </source>
</evidence>
<dbReference type="KEGG" id="scm:SCHCO_02602395"/>
<dbReference type="OrthoDB" id="9970435at2759"/>
<name>D8QFS5_SCHCM</name>
<dbReference type="GeneID" id="9591852"/>
<dbReference type="AlphaFoldDB" id="D8QFS5"/>
<accession>D8QFS5</accession>
<feature type="transmembrane region" description="Helical" evidence="7">
    <location>
        <begin position="595"/>
        <end position="617"/>
    </location>
</feature>
<keyword evidence="3 7" id="KW-0812">Transmembrane</keyword>
<dbReference type="FunCoup" id="D8QFS5">
    <property type="interactions" value="254"/>
</dbReference>
<keyword evidence="11" id="KW-1185">Reference proteome</keyword>
<evidence type="ECO:0000259" key="8">
    <source>
        <dbReference type="PROSITE" id="PS51380"/>
    </source>
</evidence>
<dbReference type="Proteomes" id="UP000007431">
    <property type="component" value="Unassembled WGS sequence"/>
</dbReference>
<comment type="subcellular location">
    <subcellularLocation>
        <location evidence="1">Membrane</location>
        <topology evidence="1">Multi-pass membrane protein</topology>
    </subcellularLocation>
</comment>
<evidence type="ECO:0000256" key="5">
    <source>
        <dbReference type="ARBA" id="ARBA00023136"/>
    </source>
</evidence>
<dbReference type="EMBL" id="GL377311">
    <property type="protein sequence ID" value="EFI93178.1"/>
    <property type="molecule type" value="Genomic_DNA"/>
</dbReference>
<evidence type="ECO:0000256" key="4">
    <source>
        <dbReference type="ARBA" id="ARBA00022989"/>
    </source>
</evidence>
<keyword evidence="5 7" id="KW-0472">Membrane</keyword>
<evidence type="ECO:0000313" key="10">
    <source>
        <dbReference type="EMBL" id="EFI93178.1"/>
    </source>
</evidence>
<dbReference type="eggNOG" id="KOG1162">
    <property type="taxonomic scope" value="Eukaryota"/>
</dbReference>
<dbReference type="STRING" id="578458.D8QFS5"/>
<dbReference type="Pfam" id="PF03124">
    <property type="entry name" value="EXS"/>
    <property type="match status" value="1"/>
</dbReference>
<comment type="similarity">
    <text evidence="2">Belongs to the SYG1 (TC 2.A.94) family.</text>
</comment>
<dbReference type="OMA" id="ETSHFYT"/>
<dbReference type="PROSITE" id="PS51380">
    <property type="entry name" value="EXS"/>
    <property type="match status" value="1"/>
</dbReference>
<evidence type="ECO:0000256" key="6">
    <source>
        <dbReference type="SAM" id="MobiDB-lite"/>
    </source>
</evidence>
<protein>
    <recommendedName>
        <fullName evidence="12">SPX domain-containing protein</fullName>
    </recommendedName>
</protein>
<dbReference type="HOGENOM" id="CLU_006116_0_0_1"/>
<gene>
    <name evidence="10" type="ORF">SCHCODRAFT_237445</name>
</gene>
<dbReference type="GO" id="GO:0006817">
    <property type="term" value="P:phosphate ion transport"/>
    <property type="evidence" value="ECO:0007669"/>
    <property type="project" value="TreeGrafter"/>
</dbReference>
<feature type="region of interest" description="Disordered" evidence="6">
    <location>
        <begin position="107"/>
        <end position="139"/>
    </location>
</feature>
<dbReference type="GO" id="GO:0000822">
    <property type="term" value="F:inositol hexakisphosphate binding"/>
    <property type="evidence" value="ECO:0007669"/>
    <property type="project" value="TreeGrafter"/>
</dbReference>
<dbReference type="GO" id="GO:0016036">
    <property type="term" value="P:cellular response to phosphate starvation"/>
    <property type="evidence" value="ECO:0007669"/>
    <property type="project" value="TreeGrafter"/>
</dbReference>
<feature type="domain" description="SPX" evidence="9">
    <location>
        <begin position="1"/>
        <end position="364"/>
    </location>
</feature>
<dbReference type="InterPro" id="IPR004342">
    <property type="entry name" value="EXS_C"/>
</dbReference>
<dbReference type="PANTHER" id="PTHR10783">
    <property type="entry name" value="XENOTROPIC AND POLYTROPIC RETROVIRUS RECEPTOR 1-RELATED"/>
    <property type="match status" value="1"/>
</dbReference>
<evidence type="ECO:0000256" key="1">
    <source>
        <dbReference type="ARBA" id="ARBA00004141"/>
    </source>
</evidence>
<evidence type="ECO:0000313" key="11">
    <source>
        <dbReference type="Proteomes" id="UP000007431"/>
    </source>
</evidence>
<feature type="transmembrane region" description="Helical" evidence="7">
    <location>
        <begin position="518"/>
        <end position="538"/>
    </location>
</feature>
<dbReference type="PANTHER" id="PTHR10783:SF103">
    <property type="entry name" value="SOLUTE CARRIER FAMILY 53 MEMBER 1"/>
    <property type="match status" value="1"/>
</dbReference>
<dbReference type="GO" id="GO:0005794">
    <property type="term" value="C:Golgi apparatus"/>
    <property type="evidence" value="ECO:0007669"/>
    <property type="project" value="TreeGrafter"/>
</dbReference>